<dbReference type="PIRSF" id="PIRSF018266">
    <property type="entry name" value="FecR"/>
    <property type="match status" value="1"/>
</dbReference>
<keyword evidence="5" id="KW-1185">Reference proteome</keyword>
<comment type="caution">
    <text evidence="4">The sequence shown here is derived from an EMBL/GenBank/DDBJ whole genome shotgun (WGS) entry which is preliminary data.</text>
</comment>
<name>A0ABW9JAJ6_9SPHI</name>
<dbReference type="Proteomes" id="UP001517247">
    <property type="component" value="Unassembled WGS sequence"/>
</dbReference>
<keyword evidence="1" id="KW-0812">Transmembrane</keyword>
<proteinExistence type="predicted"/>
<evidence type="ECO:0000259" key="3">
    <source>
        <dbReference type="Pfam" id="PF16344"/>
    </source>
</evidence>
<dbReference type="EMBL" id="SSHJ02000009">
    <property type="protein sequence ID" value="MFN0257591.1"/>
    <property type="molecule type" value="Genomic_DNA"/>
</dbReference>
<dbReference type="Gene3D" id="2.60.120.1440">
    <property type="match status" value="1"/>
</dbReference>
<dbReference type="InterPro" id="IPR012373">
    <property type="entry name" value="Ferrdict_sens_TM"/>
</dbReference>
<dbReference type="Gene3D" id="3.55.50.30">
    <property type="match status" value="1"/>
</dbReference>
<accession>A0ABW9JAJ6</accession>
<feature type="domain" description="FecR protein" evidence="2">
    <location>
        <begin position="119"/>
        <end position="209"/>
    </location>
</feature>
<dbReference type="Pfam" id="PF04773">
    <property type="entry name" value="FecR"/>
    <property type="match status" value="1"/>
</dbReference>
<dbReference type="InterPro" id="IPR032508">
    <property type="entry name" value="FecR_C"/>
</dbReference>
<dbReference type="PANTHER" id="PTHR30273">
    <property type="entry name" value="PERIPLASMIC SIGNAL SENSOR AND SIGMA FACTOR ACTIVATOR FECR-RELATED"/>
    <property type="match status" value="1"/>
</dbReference>
<evidence type="ECO:0000256" key="1">
    <source>
        <dbReference type="SAM" id="Phobius"/>
    </source>
</evidence>
<organism evidence="4 5">
    <name type="scientific">Pedobacter ureilyticus</name>
    <dbReference type="NCBI Taxonomy" id="1393051"/>
    <lineage>
        <taxon>Bacteria</taxon>
        <taxon>Pseudomonadati</taxon>
        <taxon>Bacteroidota</taxon>
        <taxon>Sphingobacteriia</taxon>
        <taxon>Sphingobacteriales</taxon>
        <taxon>Sphingobacteriaceae</taxon>
        <taxon>Pedobacter</taxon>
    </lineage>
</organism>
<evidence type="ECO:0000313" key="5">
    <source>
        <dbReference type="Proteomes" id="UP001517247"/>
    </source>
</evidence>
<keyword evidence="1" id="KW-1133">Transmembrane helix</keyword>
<feature type="transmembrane region" description="Helical" evidence="1">
    <location>
        <begin position="79"/>
        <end position="101"/>
    </location>
</feature>
<sequence>MEQLFVKYWDGSADVSEKIALLDWLKQSDENRKVFSQSYDIWLSASLDRPNELETAIALDRFKSRITDSEKNRQKNKKLLRYGWQIAASFLLVFLAGNYLLKNYFQIQQPVVINQVIMPEGSKGKVVLPDGSLVWLKSDTKIIYPETFAAGFREVKVIGEAYFEVAPNKQKPFIVNADELNVKVLGTKFNVRNYPERDNITVTLLEGKVSLASSSLPKEHVLLPNQQFVLDKKSLSSKLIPVKAEASVSWIKDRLAFEGKRLSEIIPYLEAWYGVDIICDKAVSEQTYLTFTIRNESLNETMRSIQFVSSLKFRQDNNKLFINK</sequence>
<reference evidence="4 5" key="1">
    <citation type="submission" date="2024-12" db="EMBL/GenBank/DDBJ databases">
        <authorList>
            <person name="Hu S."/>
        </authorList>
    </citation>
    <scope>NUCLEOTIDE SEQUENCE [LARGE SCALE GENOMIC DNA]</scope>
    <source>
        <strain evidence="4 5">THG-T11</strain>
    </source>
</reference>
<dbReference type="Pfam" id="PF16344">
    <property type="entry name" value="FecR_C"/>
    <property type="match status" value="1"/>
</dbReference>
<dbReference type="PANTHER" id="PTHR30273:SF2">
    <property type="entry name" value="PROTEIN FECR"/>
    <property type="match status" value="1"/>
</dbReference>
<protein>
    <submittedName>
        <fullName evidence="4">FecR family protein</fullName>
    </submittedName>
</protein>
<gene>
    <name evidence="4" type="ORF">E6A44_018550</name>
</gene>
<feature type="domain" description="Protein FecR C-terminal" evidence="3">
    <location>
        <begin position="255"/>
        <end position="322"/>
    </location>
</feature>
<dbReference type="InterPro" id="IPR006860">
    <property type="entry name" value="FecR"/>
</dbReference>
<evidence type="ECO:0000259" key="2">
    <source>
        <dbReference type="Pfam" id="PF04773"/>
    </source>
</evidence>
<keyword evidence="1" id="KW-0472">Membrane</keyword>
<evidence type="ECO:0000313" key="4">
    <source>
        <dbReference type="EMBL" id="MFN0257591.1"/>
    </source>
</evidence>